<comment type="caution">
    <text evidence="2">The sequence shown here is derived from an EMBL/GenBank/DDBJ whole genome shotgun (WGS) entry which is preliminary data.</text>
</comment>
<feature type="non-terminal residue" evidence="2">
    <location>
        <position position="1"/>
    </location>
</feature>
<keyword evidence="1" id="KW-0732">Signal</keyword>
<evidence type="ECO:0000256" key="1">
    <source>
        <dbReference type="SAM" id="SignalP"/>
    </source>
</evidence>
<proteinExistence type="predicted"/>
<dbReference type="Proteomes" id="UP001642360">
    <property type="component" value="Unassembled WGS sequence"/>
</dbReference>
<sequence>FFATLALLFYLEYQPLGGNGASSASAGRLGNTYGVANSDTFGDVTRGSEGGDATRGIEGGVHGAISSATTNQSDTHGLIGDASNAGSVGGDVGELGDAPDGFGDVAGLTGGTTSMPQVIDWWLGATIASEEVTSGDIFNHIRVGLGLVDDRQPGCWPA</sequence>
<reference evidence="2 3" key="1">
    <citation type="submission" date="2024-02" db="EMBL/GenBank/DDBJ databases">
        <authorList>
            <person name="Vignale AGUSTIN F."/>
            <person name="Sosa J E."/>
            <person name="Modenutti C."/>
        </authorList>
    </citation>
    <scope>NUCLEOTIDE SEQUENCE [LARGE SCALE GENOMIC DNA]</scope>
</reference>
<dbReference type="EMBL" id="CAUOFW020003780">
    <property type="protein sequence ID" value="CAK9161995.1"/>
    <property type="molecule type" value="Genomic_DNA"/>
</dbReference>
<organism evidence="2 3">
    <name type="scientific">Ilex paraguariensis</name>
    <name type="common">yerba mate</name>
    <dbReference type="NCBI Taxonomy" id="185542"/>
    <lineage>
        <taxon>Eukaryota</taxon>
        <taxon>Viridiplantae</taxon>
        <taxon>Streptophyta</taxon>
        <taxon>Embryophyta</taxon>
        <taxon>Tracheophyta</taxon>
        <taxon>Spermatophyta</taxon>
        <taxon>Magnoliopsida</taxon>
        <taxon>eudicotyledons</taxon>
        <taxon>Gunneridae</taxon>
        <taxon>Pentapetalae</taxon>
        <taxon>asterids</taxon>
        <taxon>campanulids</taxon>
        <taxon>Aquifoliales</taxon>
        <taxon>Aquifoliaceae</taxon>
        <taxon>Ilex</taxon>
    </lineage>
</organism>
<name>A0ABC8SYI4_9AQUA</name>
<feature type="chain" id="PRO_5044768678" evidence="1">
    <location>
        <begin position="21"/>
        <end position="158"/>
    </location>
</feature>
<feature type="signal peptide" evidence="1">
    <location>
        <begin position="1"/>
        <end position="20"/>
    </location>
</feature>
<protein>
    <submittedName>
        <fullName evidence="2">Uncharacterized protein</fullName>
    </submittedName>
</protein>
<gene>
    <name evidence="2" type="ORF">ILEXP_LOCUS30827</name>
</gene>
<dbReference type="AlphaFoldDB" id="A0ABC8SYI4"/>
<evidence type="ECO:0000313" key="3">
    <source>
        <dbReference type="Proteomes" id="UP001642360"/>
    </source>
</evidence>
<keyword evidence="3" id="KW-1185">Reference proteome</keyword>
<evidence type="ECO:0000313" key="2">
    <source>
        <dbReference type="EMBL" id="CAK9161995.1"/>
    </source>
</evidence>
<accession>A0ABC8SYI4</accession>